<evidence type="ECO:0000256" key="5">
    <source>
        <dbReference type="SAM" id="MobiDB-lite"/>
    </source>
</evidence>
<comment type="subcellular location">
    <subcellularLocation>
        <location evidence="1">Nucleus</location>
    </subcellularLocation>
</comment>
<accession>A0AA39CV98</accession>
<keyword evidence="8" id="KW-1185">Reference proteome</keyword>
<feature type="region of interest" description="Disordered" evidence="5">
    <location>
        <begin position="1"/>
        <end position="152"/>
    </location>
</feature>
<dbReference type="PANTHER" id="PTHR13484:SF0">
    <property type="entry name" value="PRE-MRNA 3'-END-PROCESSING FACTOR FIP1"/>
    <property type="match status" value="1"/>
</dbReference>
<dbReference type="EMBL" id="JAPDRN010000083">
    <property type="protein sequence ID" value="KAJ9626132.1"/>
    <property type="molecule type" value="Genomic_DNA"/>
</dbReference>
<dbReference type="AlphaFoldDB" id="A0AA39CV98"/>
<organism evidence="7 8">
    <name type="scientific">Knufia peltigerae</name>
    <dbReference type="NCBI Taxonomy" id="1002370"/>
    <lineage>
        <taxon>Eukaryota</taxon>
        <taxon>Fungi</taxon>
        <taxon>Dikarya</taxon>
        <taxon>Ascomycota</taxon>
        <taxon>Pezizomycotina</taxon>
        <taxon>Eurotiomycetes</taxon>
        <taxon>Chaetothyriomycetidae</taxon>
        <taxon>Chaetothyriales</taxon>
        <taxon>Trichomeriaceae</taxon>
        <taxon>Knufia</taxon>
    </lineage>
</organism>
<evidence type="ECO:0000256" key="3">
    <source>
        <dbReference type="ARBA" id="ARBA00022664"/>
    </source>
</evidence>
<proteinExistence type="inferred from homology"/>
<dbReference type="GO" id="GO:0006397">
    <property type="term" value="P:mRNA processing"/>
    <property type="evidence" value="ECO:0007669"/>
    <property type="project" value="UniProtKB-KW"/>
</dbReference>
<comment type="caution">
    <text evidence="7">The sequence shown here is derived from an EMBL/GenBank/DDBJ whole genome shotgun (WGS) entry which is preliminary data.</text>
</comment>
<feature type="compositionally biased region" description="Gly residues" evidence="5">
    <location>
        <begin position="302"/>
        <end position="342"/>
    </location>
</feature>
<evidence type="ECO:0000256" key="4">
    <source>
        <dbReference type="ARBA" id="ARBA00023242"/>
    </source>
</evidence>
<evidence type="ECO:0000256" key="1">
    <source>
        <dbReference type="ARBA" id="ARBA00004123"/>
    </source>
</evidence>
<evidence type="ECO:0000313" key="8">
    <source>
        <dbReference type="Proteomes" id="UP001172681"/>
    </source>
</evidence>
<keyword evidence="3" id="KW-0507">mRNA processing</keyword>
<evidence type="ECO:0000259" key="6">
    <source>
        <dbReference type="Pfam" id="PF05182"/>
    </source>
</evidence>
<dbReference type="InterPro" id="IPR051187">
    <property type="entry name" value="Pre-mRNA_3'-end_processing_reg"/>
</dbReference>
<comment type="similarity">
    <text evidence="2">Belongs to the FIP1 family.</text>
</comment>
<sequence length="352" mass="36645">MMDSDEDDIYPEHNDTDEQQQQQHQAEVKMEDVEDGEEEGEEVEDSDDDVDFIIDAKEDVKPDPLSQPKRGVPGLTTPVPTTVDPRKASSTTPQPIVNKPGTPADHSQQRPDSQPPPNNNDRPGIDYPARHTSRLDPNGNPVHPTTNKPILSTDFDVDFPSESSKPWRKPGSDITDYFNYGFDEFTWASYCLKQQTMPKEIKEINQQAEQMKAFVEGIPGGGGGAGGGMPGMPPMPGGPPGNAGGGGGGAGMSDMSAMAMPSEAQMQQMFAAMTSQGLDPTTMDPNQFMQFMAGGGGAMMGGQGGGPPTGPGGFGGGGGGGGGGGFDQGIGVGGGGGGGFGRGRGKGGRRNW</sequence>
<dbReference type="PANTHER" id="PTHR13484">
    <property type="entry name" value="FIP1-LIKE 1 PROTEIN"/>
    <property type="match status" value="1"/>
</dbReference>
<dbReference type="Proteomes" id="UP001172681">
    <property type="component" value="Unassembled WGS sequence"/>
</dbReference>
<reference evidence="7" key="1">
    <citation type="submission" date="2022-10" db="EMBL/GenBank/DDBJ databases">
        <title>Culturing micro-colonial fungi from biological soil crusts in the Mojave desert and describing Neophaeococcomyces mojavensis, and introducing the new genera and species Taxawa tesnikishii.</title>
        <authorList>
            <person name="Kurbessoian T."/>
            <person name="Stajich J.E."/>
        </authorList>
    </citation>
    <scope>NUCLEOTIDE SEQUENCE</scope>
    <source>
        <strain evidence="7">TK_35</strain>
    </source>
</reference>
<gene>
    <name evidence="7" type="ORF">H2204_010083</name>
</gene>
<protein>
    <recommendedName>
        <fullName evidence="6">Pre-mRNA polyadenylation factor Fip1 domain-containing protein</fullName>
    </recommendedName>
</protein>
<dbReference type="InterPro" id="IPR007854">
    <property type="entry name" value="Fip1_dom"/>
</dbReference>
<feature type="compositionally biased region" description="Acidic residues" evidence="5">
    <location>
        <begin position="32"/>
        <end position="52"/>
    </location>
</feature>
<dbReference type="GO" id="GO:0005847">
    <property type="term" value="C:mRNA cleavage and polyadenylation specificity factor complex"/>
    <property type="evidence" value="ECO:0007669"/>
    <property type="project" value="TreeGrafter"/>
</dbReference>
<name>A0AA39CV98_9EURO</name>
<evidence type="ECO:0000313" key="7">
    <source>
        <dbReference type="EMBL" id="KAJ9626132.1"/>
    </source>
</evidence>
<feature type="region of interest" description="Disordered" evidence="5">
    <location>
        <begin position="302"/>
        <end position="352"/>
    </location>
</feature>
<feature type="compositionally biased region" description="Basic residues" evidence="5">
    <location>
        <begin position="343"/>
        <end position="352"/>
    </location>
</feature>
<feature type="compositionally biased region" description="Low complexity" evidence="5">
    <location>
        <begin position="72"/>
        <end position="83"/>
    </location>
</feature>
<evidence type="ECO:0000256" key="2">
    <source>
        <dbReference type="ARBA" id="ARBA00007459"/>
    </source>
</evidence>
<feature type="domain" description="Pre-mRNA polyadenylation factor Fip1" evidence="6">
    <location>
        <begin position="156"/>
        <end position="197"/>
    </location>
</feature>
<keyword evidence="4" id="KW-0539">Nucleus</keyword>
<dbReference type="Pfam" id="PF05182">
    <property type="entry name" value="Fip1"/>
    <property type="match status" value="1"/>
</dbReference>